<reference evidence="2" key="1">
    <citation type="submission" date="2021-01" db="EMBL/GenBank/DDBJ databases">
        <title>Whole genome shotgun sequence of Virgisporangium aurantiacum NBRC 16421.</title>
        <authorList>
            <person name="Komaki H."/>
            <person name="Tamura T."/>
        </authorList>
    </citation>
    <scope>NUCLEOTIDE SEQUENCE</scope>
    <source>
        <strain evidence="2">NBRC 16421</strain>
    </source>
</reference>
<dbReference type="Gene3D" id="3.30.160.660">
    <property type="match status" value="1"/>
</dbReference>
<evidence type="ECO:0000259" key="1">
    <source>
        <dbReference type="PROSITE" id="PS51664"/>
    </source>
</evidence>
<evidence type="ECO:0000313" key="3">
    <source>
        <dbReference type="Proteomes" id="UP000612585"/>
    </source>
</evidence>
<dbReference type="Gene3D" id="3.30.1330.230">
    <property type="match status" value="1"/>
</dbReference>
<evidence type="ECO:0000313" key="2">
    <source>
        <dbReference type="EMBL" id="GIJ56054.1"/>
    </source>
</evidence>
<dbReference type="PANTHER" id="PTHR37809:SF1">
    <property type="entry name" value="RIBOSOMAL PROTEIN S12 METHYLTHIOTRANSFERASE ACCESSORY FACTOR YCAO"/>
    <property type="match status" value="1"/>
</dbReference>
<comment type="caution">
    <text evidence="2">The sequence shown here is derived from an EMBL/GenBank/DDBJ whole genome shotgun (WGS) entry which is preliminary data.</text>
</comment>
<dbReference type="PANTHER" id="PTHR37809">
    <property type="entry name" value="RIBOSOMAL PROTEIN S12 METHYLTHIOTRANSFERASE ACCESSORY FACTOR YCAO"/>
    <property type="match status" value="1"/>
</dbReference>
<dbReference type="RefSeq" id="WP_203993735.1">
    <property type="nucleotide sequence ID" value="NZ_BOPG01000023.1"/>
</dbReference>
<name>A0A8J3Z2G1_9ACTN</name>
<dbReference type="PROSITE" id="PS51664">
    <property type="entry name" value="YCAO"/>
    <property type="match status" value="1"/>
</dbReference>
<feature type="domain" description="YcaO" evidence="1">
    <location>
        <begin position="248"/>
        <end position="620"/>
    </location>
</feature>
<sequence length="620" mass="66753">MHSDQLPWVDACAALARAIERELPTDVPVVVTPLGVRDELAVTRPPDGFGTPAVPVLLTGRNAVVGPFPSKGRAGCQRCLARRWQLLRPEFLRDALECGGPAIAAAGQPPLLTAFTVTRLAALIASALAGDPDGAYPFVFAVDLASGAMSRTRLVPDPDCPACGAPRADTAEAAAVDLVPSPRSPGGGFRQRTLAELNLPVDALANPVCGLVGDGALPLLALPTTASVNGRFALRSGAANLYEVHWGGHTNSYAASRLVGVLEGLERHAGVHPRGLRAPVRASLDELGARALDPRDCGVYSDAFYAAEPLVRRFTPDRPIDWVWGWSLRDEKPILVPLVLTYYHHAPKSERFVQECSNGCASGSSLVEAVYCGLSEVVERDAFLLSWYGRIALPEIDPATSTRAETRMMVDRLRMYGYRPRFFDARTATTPMPVVVGVAERVDRGIGALCFGAGAGLDPEDALASALDEIATDSLLLRGRTERDLPRLRELAADFDLVRALHDHPMLYGVPEMRRHAEFLLHRRSRLVPVAAVRPRIAPGADLAEDVRRCVTALAGEGFDVIVVDQTSPEQREMGLHTVSVLVPGLVPIDFGWRRQRVLTMPRLRAVAAGAVNPAPHPFP</sequence>
<dbReference type="Pfam" id="PF02624">
    <property type="entry name" value="YcaO"/>
    <property type="match status" value="1"/>
</dbReference>
<protein>
    <recommendedName>
        <fullName evidence="1">YcaO domain-containing protein</fullName>
    </recommendedName>
</protein>
<dbReference type="EMBL" id="BOPG01000023">
    <property type="protein sequence ID" value="GIJ56054.1"/>
    <property type="molecule type" value="Genomic_DNA"/>
</dbReference>
<dbReference type="AlphaFoldDB" id="A0A8J3Z2G1"/>
<dbReference type="InterPro" id="IPR003776">
    <property type="entry name" value="YcaO-like_dom"/>
</dbReference>
<gene>
    <name evidence="2" type="ORF">Vau01_035700</name>
</gene>
<dbReference type="NCBIfam" id="TIGR03882">
    <property type="entry name" value="cyclo_dehyd_2"/>
    <property type="match status" value="1"/>
</dbReference>
<organism evidence="2 3">
    <name type="scientific">Virgisporangium aurantiacum</name>
    <dbReference type="NCBI Taxonomy" id="175570"/>
    <lineage>
        <taxon>Bacteria</taxon>
        <taxon>Bacillati</taxon>
        <taxon>Actinomycetota</taxon>
        <taxon>Actinomycetes</taxon>
        <taxon>Micromonosporales</taxon>
        <taxon>Micromonosporaceae</taxon>
        <taxon>Virgisporangium</taxon>
    </lineage>
</organism>
<keyword evidence="3" id="KW-1185">Reference proteome</keyword>
<dbReference type="Gene3D" id="3.30.40.250">
    <property type="match status" value="1"/>
</dbReference>
<dbReference type="Proteomes" id="UP000612585">
    <property type="component" value="Unassembled WGS sequence"/>
</dbReference>
<dbReference type="InterPro" id="IPR022291">
    <property type="entry name" value="Bacteriocin_synth_cyclodeHase"/>
</dbReference>
<proteinExistence type="predicted"/>
<dbReference type="InterPro" id="IPR027624">
    <property type="entry name" value="TOMM_cyclo_SagD"/>
</dbReference>
<accession>A0A8J3Z2G1</accession>
<dbReference type="NCBIfam" id="TIGR03604">
    <property type="entry name" value="TOMM_cyclo_SagD"/>
    <property type="match status" value="1"/>
</dbReference>
<dbReference type="Gene3D" id="3.40.50.720">
    <property type="entry name" value="NAD(P)-binding Rossmann-like Domain"/>
    <property type="match status" value="1"/>
</dbReference>